<keyword evidence="2" id="KW-1185">Reference proteome</keyword>
<gene>
    <name evidence="1" type="ORF">GCM10010993_32480</name>
</gene>
<dbReference type="EMBL" id="BMFD01000016">
    <property type="protein sequence ID" value="GGC51482.1"/>
    <property type="molecule type" value="Genomic_DNA"/>
</dbReference>
<sequence length="389" mass="45213">MNKTLLYLLFLTFTFSCSQNNNEGKSTQNGNLKNITLEKIDSIQIEYLGNPIVHDIHPKSKTVLFMEIEEFSNDIMLADFEGNIINSFSKFGDVPDGYGKLLAPLQILGKDEFLALGLKGFSIYDFLGNLHSQVRLNEIYFPDFRRIAMGHTMYKLGNKHLNIEGGTRDINYDKINLHSDIFLFNLLDPSTGFKEPIIQFPKTSIYKSGKTFYRHAWSPVFTVVENQIFVAFGGEPVIYKYSGKSPFELISRIPLNLKDYNYFEGQNSEYLEHDFFGLFKASGRIENIKKFEDKFIVAYFQGYDEVDKEFHFAKKTPGESKELRERLDEKYPFRLAIFDSLGNLLNDFVPEDYDPTSMLLREGQLWVKEKPDPNIEKEYFRLYRLGLKD</sequence>
<name>A0ABQ1N1V2_9BACT</name>
<evidence type="ECO:0008006" key="3">
    <source>
        <dbReference type="Google" id="ProtNLM"/>
    </source>
</evidence>
<accession>A0ABQ1N1V2</accession>
<reference evidence="2" key="1">
    <citation type="journal article" date="2019" name="Int. J. Syst. Evol. Microbiol.">
        <title>The Global Catalogue of Microorganisms (GCM) 10K type strain sequencing project: providing services to taxonomists for standard genome sequencing and annotation.</title>
        <authorList>
            <consortium name="The Broad Institute Genomics Platform"/>
            <consortium name="The Broad Institute Genome Sequencing Center for Infectious Disease"/>
            <person name="Wu L."/>
            <person name="Ma J."/>
        </authorList>
    </citation>
    <scope>NUCLEOTIDE SEQUENCE [LARGE SCALE GENOMIC DNA]</scope>
    <source>
        <strain evidence="2">CGMCC 1.12479</strain>
    </source>
</reference>
<dbReference type="PROSITE" id="PS51257">
    <property type="entry name" value="PROKAR_LIPOPROTEIN"/>
    <property type="match status" value="1"/>
</dbReference>
<comment type="caution">
    <text evidence="1">The sequence shown here is derived from an EMBL/GenBank/DDBJ whole genome shotgun (WGS) entry which is preliminary data.</text>
</comment>
<protein>
    <recommendedName>
        <fullName evidence="3">6-bladed beta-propeller protein</fullName>
    </recommendedName>
</protein>
<evidence type="ECO:0000313" key="2">
    <source>
        <dbReference type="Proteomes" id="UP000635885"/>
    </source>
</evidence>
<evidence type="ECO:0000313" key="1">
    <source>
        <dbReference type="EMBL" id="GGC51482.1"/>
    </source>
</evidence>
<proteinExistence type="predicted"/>
<dbReference type="RefSeq" id="WP_188444162.1">
    <property type="nucleotide sequence ID" value="NZ_BMFD01000016.1"/>
</dbReference>
<organism evidence="1 2">
    <name type="scientific">Belliella aquatica</name>
    <dbReference type="NCBI Taxonomy" id="1323734"/>
    <lineage>
        <taxon>Bacteria</taxon>
        <taxon>Pseudomonadati</taxon>
        <taxon>Bacteroidota</taxon>
        <taxon>Cytophagia</taxon>
        <taxon>Cytophagales</taxon>
        <taxon>Cyclobacteriaceae</taxon>
        <taxon>Belliella</taxon>
    </lineage>
</organism>
<dbReference type="Proteomes" id="UP000635885">
    <property type="component" value="Unassembled WGS sequence"/>
</dbReference>